<keyword evidence="1" id="KW-0472">Membrane</keyword>
<name>A0A926EG59_9FIRM</name>
<accession>A0A926EG59</accession>
<organism evidence="2 3">
    <name type="scientific">Zongyangia hominis</name>
    <dbReference type="NCBI Taxonomy" id="2763677"/>
    <lineage>
        <taxon>Bacteria</taxon>
        <taxon>Bacillati</taxon>
        <taxon>Bacillota</taxon>
        <taxon>Clostridia</taxon>
        <taxon>Eubacteriales</taxon>
        <taxon>Oscillospiraceae</taxon>
        <taxon>Zongyangia</taxon>
    </lineage>
</organism>
<dbReference type="AlphaFoldDB" id="A0A926EG59"/>
<proteinExistence type="predicted"/>
<keyword evidence="3" id="KW-1185">Reference proteome</keyword>
<feature type="transmembrane region" description="Helical" evidence="1">
    <location>
        <begin position="40"/>
        <end position="59"/>
    </location>
</feature>
<keyword evidence="1" id="KW-0812">Transmembrane</keyword>
<evidence type="ECO:0000313" key="2">
    <source>
        <dbReference type="EMBL" id="MBC8571226.1"/>
    </source>
</evidence>
<keyword evidence="1" id="KW-1133">Transmembrane helix</keyword>
<evidence type="ECO:0000256" key="1">
    <source>
        <dbReference type="SAM" id="Phobius"/>
    </source>
</evidence>
<dbReference type="EMBL" id="JACRTC010000008">
    <property type="protein sequence ID" value="MBC8571226.1"/>
    <property type="molecule type" value="Genomic_DNA"/>
</dbReference>
<gene>
    <name evidence="2" type="ORF">H8709_10355</name>
</gene>
<feature type="transmembrane region" description="Helical" evidence="1">
    <location>
        <begin position="7"/>
        <end position="28"/>
    </location>
</feature>
<reference evidence="2" key="1">
    <citation type="submission" date="2020-08" db="EMBL/GenBank/DDBJ databases">
        <title>Genome public.</title>
        <authorList>
            <person name="Liu C."/>
            <person name="Sun Q."/>
        </authorList>
    </citation>
    <scope>NUCLEOTIDE SEQUENCE</scope>
    <source>
        <strain evidence="2">NSJ-54</strain>
    </source>
</reference>
<protein>
    <submittedName>
        <fullName evidence="2">Uncharacterized protein</fullName>
    </submittedName>
</protein>
<evidence type="ECO:0000313" key="3">
    <source>
        <dbReference type="Proteomes" id="UP000660861"/>
    </source>
</evidence>
<sequence>MKVKLPIGSIILMLVFLIGGTLIMAFNVPGNFWNLGTGPWIIGYLGYIFLVAAAIYHAVKE</sequence>
<dbReference type="RefSeq" id="WP_262398308.1">
    <property type="nucleotide sequence ID" value="NZ_JACRTC010000008.1"/>
</dbReference>
<dbReference type="Proteomes" id="UP000660861">
    <property type="component" value="Unassembled WGS sequence"/>
</dbReference>
<comment type="caution">
    <text evidence="2">The sequence shown here is derived from an EMBL/GenBank/DDBJ whole genome shotgun (WGS) entry which is preliminary data.</text>
</comment>